<reference evidence="1 2" key="1">
    <citation type="submission" date="2016-10" db="EMBL/GenBank/DDBJ databases">
        <authorList>
            <person name="de Groot N.N."/>
        </authorList>
    </citation>
    <scope>NUCLEOTIDE SEQUENCE [LARGE SCALE GENOMIC DNA]</scope>
    <source>
        <strain evidence="1 2">DSM 17925</strain>
    </source>
</reference>
<organism evidence="1 2">
    <name type="scientific">Cognatiyoonia koreensis</name>
    <dbReference type="NCBI Taxonomy" id="364200"/>
    <lineage>
        <taxon>Bacteria</taxon>
        <taxon>Pseudomonadati</taxon>
        <taxon>Pseudomonadota</taxon>
        <taxon>Alphaproteobacteria</taxon>
        <taxon>Rhodobacterales</taxon>
        <taxon>Paracoccaceae</taxon>
        <taxon>Cognatiyoonia</taxon>
    </lineage>
</organism>
<dbReference type="PANTHER" id="PTHR36439:SF1">
    <property type="entry name" value="DUF1697 DOMAIN-CONTAINING PROTEIN"/>
    <property type="match status" value="1"/>
</dbReference>
<dbReference type="PIRSF" id="PIRSF008502">
    <property type="entry name" value="UCP008502"/>
    <property type="match status" value="1"/>
</dbReference>
<dbReference type="STRING" id="364200.SAMN04488515_1241"/>
<dbReference type="SUPFAM" id="SSF160379">
    <property type="entry name" value="SP0830-like"/>
    <property type="match status" value="1"/>
</dbReference>
<dbReference type="Proteomes" id="UP000199167">
    <property type="component" value="Unassembled WGS sequence"/>
</dbReference>
<dbReference type="Pfam" id="PF08002">
    <property type="entry name" value="DUF1697"/>
    <property type="match status" value="1"/>
</dbReference>
<dbReference type="Gene3D" id="3.30.70.1280">
    <property type="entry name" value="SP0830-like domains"/>
    <property type="match status" value="1"/>
</dbReference>
<evidence type="ECO:0000313" key="2">
    <source>
        <dbReference type="Proteomes" id="UP000199167"/>
    </source>
</evidence>
<protein>
    <submittedName>
        <fullName evidence="1">Uncharacterized conserved protein, DUF1697 family</fullName>
    </submittedName>
</protein>
<dbReference type="AlphaFoldDB" id="A0A1I0PIB6"/>
<dbReference type="RefSeq" id="WP_165611790.1">
    <property type="nucleotide sequence ID" value="NZ_FOIZ01000001.1"/>
</dbReference>
<accession>A0A1I0PIB6</accession>
<dbReference type="InterPro" id="IPR012545">
    <property type="entry name" value="DUF1697"/>
</dbReference>
<gene>
    <name evidence="1" type="ORF">SAMN04488515_1241</name>
</gene>
<sequence length="172" mass="18839">MQTFVALLRGINVGGRNMLAMEDLRAICEKLGWQDVQTYVNSGNVVFRAEGGAEALAAKLHAALPIDVAVLVLRASELKARLSHCPIKPESGNLLHAYFCLDAPDVDQDVIAHYKRDEKVVIKGHTVWLYTPGGFSNSLLAEKFDKAITGTTYTARNLNTIRNLVDMCPVEG</sequence>
<dbReference type="PANTHER" id="PTHR36439">
    <property type="entry name" value="BLL4334 PROTEIN"/>
    <property type="match status" value="1"/>
</dbReference>
<evidence type="ECO:0000313" key="1">
    <source>
        <dbReference type="EMBL" id="SEW13955.1"/>
    </source>
</evidence>
<dbReference type="EMBL" id="FOIZ01000001">
    <property type="protein sequence ID" value="SEW13955.1"/>
    <property type="molecule type" value="Genomic_DNA"/>
</dbReference>
<name>A0A1I0PIB6_9RHOB</name>
<proteinExistence type="predicted"/>
<keyword evidence="2" id="KW-1185">Reference proteome</keyword>